<gene>
    <name evidence="2" type="ORF">AFUS01_LOCUS15206</name>
</gene>
<evidence type="ECO:0000313" key="2">
    <source>
        <dbReference type="EMBL" id="CAG7726287.1"/>
    </source>
</evidence>
<name>A0A8J2P5C2_9HEXA</name>
<keyword evidence="3" id="KW-1185">Reference proteome</keyword>
<organism evidence="2 3">
    <name type="scientific">Allacma fusca</name>
    <dbReference type="NCBI Taxonomy" id="39272"/>
    <lineage>
        <taxon>Eukaryota</taxon>
        <taxon>Metazoa</taxon>
        <taxon>Ecdysozoa</taxon>
        <taxon>Arthropoda</taxon>
        <taxon>Hexapoda</taxon>
        <taxon>Collembola</taxon>
        <taxon>Symphypleona</taxon>
        <taxon>Sminthuridae</taxon>
        <taxon>Allacma</taxon>
    </lineage>
</organism>
<feature type="compositionally biased region" description="Polar residues" evidence="1">
    <location>
        <begin position="42"/>
        <end position="56"/>
    </location>
</feature>
<protein>
    <submittedName>
        <fullName evidence="2">Uncharacterized protein</fullName>
    </submittedName>
</protein>
<feature type="region of interest" description="Disordered" evidence="1">
    <location>
        <begin position="1"/>
        <end position="56"/>
    </location>
</feature>
<proteinExistence type="predicted"/>
<feature type="non-terminal residue" evidence="2">
    <location>
        <position position="56"/>
    </location>
</feature>
<dbReference type="AlphaFoldDB" id="A0A8J2P5C2"/>
<sequence>MEALLDNLPPESPSESPPESPESTPKPSQNSPHTADADESFPNLTSILSDHQVTTP</sequence>
<evidence type="ECO:0000313" key="3">
    <source>
        <dbReference type="Proteomes" id="UP000708208"/>
    </source>
</evidence>
<evidence type="ECO:0000256" key="1">
    <source>
        <dbReference type="SAM" id="MobiDB-lite"/>
    </source>
</evidence>
<dbReference type="EMBL" id="CAJVCH010133474">
    <property type="protein sequence ID" value="CAG7726287.1"/>
    <property type="molecule type" value="Genomic_DNA"/>
</dbReference>
<accession>A0A8J2P5C2</accession>
<reference evidence="2" key="1">
    <citation type="submission" date="2021-06" db="EMBL/GenBank/DDBJ databases">
        <authorList>
            <person name="Hodson N. C."/>
            <person name="Mongue J. A."/>
            <person name="Jaron S. K."/>
        </authorList>
    </citation>
    <scope>NUCLEOTIDE SEQUENCE</scope>
</reference>
<comment type="caution">
    <text evidence="2">The sequence shown here is derived from an EMBL/GenBank/DDBJ whole genome shotgun (WGS) entry which is preliminary data.</text>
</comment>
<feature type="compositionally biased region" description="Pro residues" evidence="1">
    <location>
        <begin position="10"/>
        <end position="20"/>
    </location>
</feature>
<dbReference type="Proteomes" id="UP000708208">
    <property type="component" value="Unassembled WGS sequence"/>
</dbReference>